<keyword evidence="2" id="KW-0472">Membrane</keyword>
<evidence type="ECO:0000313" key="5">
    <source>
        <dbReference type="Proteomes" id="UP001138997"/>
    </source>
</evidence>
<feature type="domain" description="Flp pilus assembly protein RcpC/CpaB" evidence="3">
    <location>
        <begin position="108"/>
        <end position="220"/>
    </location>
</feature>
<sequence>MNPRQRRGVLLMAVAVLGAVAVFVMIAGYVTDIGRQVGPMTTSYRFTSDVAKNEPITEDAVEEVELPSKWLPEAAIQSFDTSRGLVATTDIPEGAMLQEGMAASPPELQPGQSEIAILIDAETGVAGKIQKGDLVDIYGTFKVRSTNSDGATQDVDQARVIVSNAQVLAIGALQRVDAPDQEAGDFQQNEVVPVTFALDRDDSLKVTYAESFATKVRLALVAPGTRSKQPGAADVLDGQKMLGTTKAAGNGP</sequence>
<keyword evidence="2" id="KW-0812">Transmembrane</keyword>
<keyword evidence="5" id="KW-1185">Reference proteome</keyword>
<protein>
    <submittedName>
        <fullName evidence="4">Flp pilus assembly protein CpaB</fullName>
    </submittedName>
</protein>
<proteinExistence type="predicted"/>
<evidence type="ECO:0000259" key="3">
    <source>
        <dbReference type="Pfam" id="PF16976"/>
    </source>
</evidence>
<accession>A0A9X1NB17</accession>
<dbReference type="InterPro" id="IPR017592">
    <property type="entry name" value="Pilus_assmbl_Flp-typ_CpaB"/>
</dbReference>
<dbReference type="Pfam" id="PF16976">
    <property type="entry name" value="RcpC"/>
    <property type="match status" value="1"/>
</dbReference>
<dbReference type="AlphaFoldDB" id="A0A9X1NB17"/>
<dbReference type="InterPro" id="IPR031571">
    <property type="entry name" value="RcpC_dom"/>
</dbReference>
<gene>
    <name evidence="4" type="primary">cpaB</name>
    <name evidence="4" type="ORF">LR394_02510</name>
</gene>
<reference evidence="4" key="1">
    <citation type="submission" date="2021-11" db="EMBL/GenBank/DDBJ databases">
        <title>Streptomyces corallinus and Kineosporia corallina sp. nov., two new coral-derived marine actinobacteria.</title>
        <authorList>
            <person name="Buangrab K."/>
            <person name="Sutthacheep M."/>
            <person name="Yeemin T."/>
            <person name="Harunari E."/>
            <person name="Igarashi Y."/>
            <person name="Sripreechasak P."/>
            <person name="Kanchanasin P."/>
            <person name="Tanasupawat S."/>
            <person name="Phongsopitanun W."/>
        </authorList>
    </citation>
    <scope>NUCLEOTIDE SEQUENCE</scope>
    <source>
        <strain evidence="4">JCM 31032</strain>
    </source>
</reference>
<name>A0A9X1NB17_9ACTN</name>
<dbReference type="CDD" id="cd11614">
    <property type="entry name" value="SAF_CpaB_FlgA_like"/>
    <property type="match status" value="1"/>
</dbReference>
<keyword evidence="2" id="KW-1133">Transmembrane helix</keyword>
<evidence type="ECO:0000256" key="1">
    <source>
        <dbReference type="SAM" id="MobiDB-lite"/>
    </source>
</evidence>
<feature type="transmembrane region" description="Helical" evidence="2">
    <location>
        <begin position="9"/>
        <end position="30"/>
    </location>
</feature>
<dbReference type="RefSeq" id="WP_231438671.1">
    <property type="nucleotide sequence ID" value="NZ_JAJOMB010000001.1"/>
</dbReference>
<dbReference type="EMBL" id="JAJOMB010000001">
    <property type="protein sequence ID" value="MCD5309753.1"/>
    <property type="molecule type" value="Genomic_DNA"/>
</dbReference>
<evidence type="ECO:0000256" key="2">
    <source>
        <dbReference type="SAM" id="Phobius"/>
    </source>
</evidence>
<comment type="caution">
    <text evidence="4">The sequence shown here is derived from an EMBL/GenBank/DDBJ whole genome shotgun (WGS) entry which is preliminary data.</text>
</comment>
<dbReference type="Proteomes" id="UP001138997">
    <property type="component" value="Unassembled WGS sequence"/>
</dbReference>
<evidence type="ECO:0000313" key="4">
    <source>
        <dbReference type="EMBL" id="MCD5309753.1"/>
    </source>
</evidence>
<feature type="region of interest" description="Disordered" evidence="1">
    <location>
        <begin position="225"/>
        <end position="252"/>
    </location>
</feature>
<organism evidence="4 5">
    <name type="scientific">Kineosporia babensis</name>
    <dbReference type="NCBI Taxonomy" id="499548"/>
    <lineage>
        <taxon>Bacteria</taxon>
        <taxon>Bacillati</taxon>
        <taxon>Actinomycetota</taxon>
        <taxon>Actinomycetes</taxon>
        <taxon>Kineosporiales</taxon>
        <taxon>Kineosporiaceae</taxon>
        <taxon>Kineosporia</taxon>
    </lineage>
</organism>
<dbReference type="NCBIfam" id="TIGR03177">
    <property type="entry name" value="pilus_cpaB"/>
    <property type="match status" value="1"/>
</dbReference>